<accession>A0ABW4SI22</accession>
<comment type="caution">
    <text evidence="1">The sequence shown here is derived from an EMBL/GenBank/DDBJ whole genome shotgun (WGS) entry which is preliminary data.</text>
</comment>
<dbReference type="Proteomes" id="UP001597218">
    <property type="component" value="Unassembled WGS sequence"/>
</dbReference>
<protein>
    <submittedName>
        <fullName evidence="1">Uncharacterized protein</fullName>
    </submittedName>
</protein>
<name>A0ABW4SI22_9BACL</name>
<keyword evidence="2" id="KW-1185">Reference proteome</keyword>
<proteinExistence type="predicted"/>
<dbReference type="EMBL" id="JBHUGI010000032">
    <property type="protein sequence ID" value="MFD1929150.1"/>
    <property type="molecule type" value="Genomic_DNA"/>
</dbReference>
<dbReference type="RefSeq" id="WP_381539013.1">
    <property type="nucleotide sequence ID" value="NZ_JBHUGI010000032.1"/>
</dbReference>
<organism evidence="1 2">
    <name type="scientific">Sporosarcina siberiensis</name>
    <dbReference type="NCBI Taxonomy" id="1365606"/>
    <lineage>
        <taxon>Bacteria</taxon>
        <taxon>Bacillati</taxon>
        <taxon>Bacillota</taxon>
        <taxon>Bacilli</taxon>
        <taxon>Bacillales</taxon>
        <taxon>Caryophanaceae</taxon>
        <taxon>Sporosarcina</taxon>
    </lineage>
</organism>
<evidence type="ECO:0000313" key="1">
    <source>
        <dbReference type="EMBL" id="MFD1929150.1"/>
    </source>
</evidence>
<reference evidence="2" key="1">
    <citation type="journal article" date="2019" name="Int. J. Syst. Evol. Microbiol.">
        <title>The Global Catalogue of Microorganisms (GCM) 10K type strain sequencing project: providing services to taxonomists for standard genome sequencing and annotation.</title>
        <authorList>
            <consortium name="The Broad Institute Genomics Platform"/>
            <consortium name="The Broad Institute Genome Sequencing Center for Infectious Disease"/>
            <person name="Wu L."/>
            <person name="Ma J."/>
        </authorList>
    </citation>
    <scope>NUCLEOTIDE SEQUENCE [LARGE SCALE GENOMIC DNA]</scope>
    <source>
        <strain evidence="2">CGMCC 4.7177</strain>
    </source>
</reference>
<evidence type="ECO:0000313" key="2">
    <source>
        <dbReference type="Proteomes" id="UP001597218"/>
    </source>
</evidence>
<gene>
    <name evidence="1" type="ORF">ACFSFY_13990</name>
</gene>
<sequence>MEKNNDSSGFLCLLALSVGLLALGVGLLALSVGLLALSVSSLASREFRTINK</sequence>